<name>A0A099FCB1_9RHOB</name>
<accession>A0A099FCB1</accession>
<proteinExistence type="predicted"/>
<evidence type="ECO:0000256" key="2">
    <source>
        <dbReference type="SAM" id="SignalP"/>
    </source>
</evidence>
<gene>
    <name evidence="3" type="ORF">IC63_07320</name>
</gene>
<reference evidence="3 4" key="1">
    <citation type="submission" date="2014-09" db="EMBL/GenBank/DDBJ databases">
        <authorList>
            <person name="McGinnis J.M."/>
            <person name="Wolfgang W.J."/>
        </authorList>
    </citation>
    <scope>NUCLEOTIDE SEQUENCE [LARGE SCALE GENOMIC DNA]</scope>
    <source>
        <strain evidence="3 4">HAMBI 3106</strain>
    </source>
</reference>
<dbReference type="RefSeq" id="WP_036718473.1">
    <property type="nucleotide sequence ID" value="NZ_JRKS01000017.1"/>
</dbReference>
<dbReference type="Proteomes" id="UP000029917">
    <property type="component" value="Unassembled WGS sequence"/>
</dbReference>
<evidence type="ECO:0000313" key="4">
    <source>
        <dbReference type="Proteomes" id="UP000029917"/>
    </source>
</evidence>
<dbReference type="OrthoDB" id="7308154at2"/>
<feature type="signal peptide" evidence="2">
    <location>
        <begin position="1"/>
        <end position="22"/>
    </location>
</feature>
<protein>
    <recommendedName>
        <fullName evidence="5">AAA+ family ATPase</fullName>
    </recommendedName>
</protein>
<dbReference type="STRING" id="690417.IC63_07320"/>
<feature type="region of interest" description="Disordered" evidence="1">
    <location>
        <begin position="123"/>
        <end position="168"/>
    </location>
</feature>
<keyword evidence="2" id="KW-0732">Signal</keyword>
<sequence>MSRHAILTALFLAAAGAIPALAQTAAPFDMPRADEAPPATGGTGGDPFRFPDRAPSSENNPLDELLNNMLERAQPHLEGLARDMGGLFDEYAPVLEELGNLMDDIGNYEMPPERLANGDILIRRKAGAPPPPPLEQLPNFVPKGDGTQPPAQPAAPVVTAPDGSQIEL</sequence>
<evidence type="ECO:0008006" key="5">
    <source>
        <dbReference type="Google" id="ProtNLM"/>
    </source>
</evidence>
<evidence type="ECO:0000256" key="1">
    <source>
        <dbReference type="SAM" id="MobiDB-lite"/>
    </source>
</evidence>
<reference evidence="3 4" key="2">
    <citation type="submission" date="2014-10" db="EMBL/GenBank/DDBJ databases">
        <title>Paracoccus sanguinis sp. nov., isolated from clinical specimens of New York State patients.</title>
        <authorList>
            <person name="Mingle L.A."/>
            <person name="Cole J.A."/>
            <person name="Lapierre P."/>
            <person name="Musser K.A."/>
        </authorList>
    </citation>
    <scope>NUCLEOTIDE SEQUENCE [LARGE SCALE GENOMIC DNA]</scope>
    <source>
        <strain evidence="3 4">HAMBI 3106</strain>
    </source>
</reference>
<evidence type="ECO:0000313" key="3">
    <source>
        <dbReference type="EMBL" id="KGJ07707.1"/>
    </source>
</evidence>
<comment type="caution">
    <text evidence="3">The sequence shown here is derived from an EMBL/GenBank/DDBJ whole genome shotgun (WGS) entry which is preliminary data.</text>
</comment>
<organism evidence="3 4">
    <name type="scientific">Paracoccus sphaerophysae</name>
    <dbReference type="NCBI Taxonomy" id="690417"/>
    <lineage>
        <taxon>Bacteria</taxon>
        <taxon>Pseudomonadati</taxon>
        <taxon>Pseudomonadota</taxon>
        <taxon>Alphaproteobacteria</taxon>
        <taxon>Rhodobacterales</taxon>
        <taxon>Paracoccaceae</taxon>
        <taxon>Paracoccus</taxon>
    </lineage>
</organism>
<dbReference type="EMBL" id="JRKS01000017">
    <property type="protein sequence ID" value="KGJ07707.1"/>
    <property type="molecule type" value="Genomic_DNA"/>
</dbReference>
<feature type="chain" id="PRO_5001945512" description="AAA+ family ATPase" evidence="2">
    <location>
        <begin position="23"/>
        <end position="168"/>
    </location>
</feature>
<keyword evidence="4" id="KW-1185">Reference proteome</keyword>
<dbReference type="AlphaFoldDB" id="A0A099FCB1"/>
<feature type="region of interest" description="Disordered" evidence="1">
    <location>
        <begin position="30"/>
        <end position="62"/>
    </location>
</feature>